<dbReference type="PROSITE" id="PS50294">
    <property type="entry name" value="WD_REPEATS_REGION"/>
    <property type="match status" value="6"/>
</dbReference>
<feature type="repeat" description="WD" evidence="3">
    <location>
        <begin position="72"/>
        <end position="113"/>
    </location>
</feature>
<evidence type="ECO:0000313" key="4">
    <source>
        <dbReference type="EMBL" id="QEL13164.1"/>
    </source>
</evidence>
<sequence length="579" mass="62512">MAAVRFAADGTLYSVDESGILQHWSIDGRMLARHYLSDLETLWCFSPSGTVLISGNDDLLFWDVKTGVLRNRVGRSSWVTALAFSPNGGIAASGHDDGKVRFWDTDTHALRAEISAHPTPVSAIAFSPDGDHVATAGEDRTVRVWDRNTGAKVEEFLSHTDRIPALAWNAEGTLLISAGWDTSARVWKLGDRDPLMLLNSHADQVMALAASPTSSLLATADSDYEVHIWTDAITAKLGPVLRGHADEVRCLAFNADGSRLASAGADRVIHVWDTATGQLLAGPNPNAKHSLAVLTNNHGELKLASTGAQTFRLWDVKTGQELPPSGDGPAFCVAASRDGQWLAVGGTDHFTRLYDAANPTAPRKFEATKPPIGSLSFSPDGGTLAQTSPADGLLWLWNTLTGEPRLILIDAADNCTLESVVVHPDGQRIVVGGIDYLSTDNRTGAVCVWDLTTKLREMVFDVGVYAVAIDSPGRYVAGAGIDDTVHVWDLQSQESVFELAGHQERINCVAFNPDGSYLVSGGDDMTVRIWDVLSGRLLMVREFDSAVQSLAFSPDGRWLFTGNGNTTCYQLDFEKLLEE</sequence>
<dbReference type="PROSITE" id="PS00678">
    <property type="entry name" value="WD_REPEATS_1"/>
    <property type="match status" value="4"/>
</dbReference>
<dbReference type="InterPro" id="IPR019775">
    <property type="entry name" value="WD40_repeat_CS"/>
</dbReference>
<accession>A0A5C1A7T1</accession>
<dbReference type="PRINTS" id="PR00320">
    <property type="entry name" value="GPROTEINBRPT"/>
</dbReference>
<dbReference type="AlphaFoldDB" id="A0A5C1A7T1"/>
<feature type="repeat" description="WD" evidence="3">
    <location>
        <begin position="156"/>
        <end position="197"/>
    </location>
</feature>
<evidence type="ECO:0000256" key="2">
    <source>
        <dbReference type="ARBA" id="ARBA00022737"/>
    </source>
</evidence>
<dbReference type="PROSITE" id="PS50082">
    <property type="entry name" value="WD_REPEATS_2"/>
    <property type="match status" value="7"/>
</dbReference>
<feature type="repeat" description="WD" evidence="3">
    <location>
        <begin position="114"/>
        <end position="155"/>
    </location>
</feature>
<dbReference type="SUPFAM" id="SSF50998">
    <property type="entry name" value="Quinoprotein alcohol dehydrogenase-like"/>
    <property type="match status" value="2"/>
</dbReference>
<dbReference type="EMBL" id="CP042425">
    <property type="protein sequence ID" value="QEL13164.1"/>
    <property type="molecule type" value="Genomic_DNA"/>
</dbReference>
<protein>
    <submittedName>
        <fullName evidence="4">WD40 repeat domain-containing protein</fullName>
    </submittedName>
</protein>
<dbReference type="InterPro" id="IPR020472">
    <property type="entry name" value="WD40_PAC1"/>
</dbReference>
<dbReference type="Pfam" id="PF00400">
    <property type="entry name" value="WD40"/>
    <property type="match status" value="10"/>
</dbReference>
<keyword evidence="5" id="KW-1185">Reference proteome</keyword>
<evidence type="ECO:0000313" key="5">
    <source>
        <dbReference type="Proteomes" id="UP000324974"/>
    </source>
</evidence>
<dbReference type="Proteomes" id="UP000324974">
    <property type="component" value="Chromosome"/>
</dbReference>
<proteinExistence type="predicted"/>
<name>A0A5C1A7T1_9BACT</name>
<dbReference type="SMART" id="SM00320">
    <property type="entry name" value="WD40"/>
    <property type="match status" value="12"/>
</dbReference>
<dbReference type="InterPro" id="IPR001680">
    <property type="entry name" value="WD40_rpt"/>
</dbReference>
<dbReference type="Gene3D" id="2.130.10.10">
    <property type="entry name" value="YVTN repeat-like/Quinoprotein amine dehydrogenase"/>
    <property type="match status" value="4"/>
</dbReference>
<dbReference type="PANTHER" id="PTHR19848">
    <property type="entry name" value="WD40 REPEAT PROTEIN"/>
    <property type="match status" value="1"/>
</dbReference>
<feature type="repeat" description="WD" evidence="3">
    <location>
        <begin position="241"/>
        <end position="282"/>
    </location>
</feature>
<evidence type="ECO:0000256" key="3">
    <source>
        <dbReference type="PROSITE-ProRule" id="PRU00221"/>
    </source>
</evidence>
<feature type="repeat" description="WD" evidence="3">
    <location>
        <begin position="464"/>
        <end position="498"/>
    </location>
</feature>
<gene>
    <name evidence="4" type="ORF">PX52LOC_00017</name>
</gene>
<organism evidence="4 5">
    <name type="scientific">Limnoglobus roseus</name>
    <dbReference type="NCBI Taxonomy" id="2598579"/>
    <lineage>
        <taxon>Bacteria</taxon>
        <taxon>Pseudomonadati</taxon>
        <taxon>Planctomycetota</taxon>
        <taxon>Planctomycetia</taxon>
        <taxon>Gemmatales</taxon>
        <taxon>Gemmataceae</taxon>
        <taxon>Limnoglobus</taxon>
    </lineage>
</organism>
<keyword evidence="1 3" id="KW-0853">WD repeat</keyword>
<dbReference type="PANTHER" id="PTHR19848:SF8">
    <property type="entry name" value="F-BOX AND WD REPEAT DOMAIN CONTAINING 7"/>
    <property type="match status" value="1"/>
</dbReference>
<evidence type="ECO:0000256" key="1">
    <source>
        <dbReference type="ARBA" id="ARBA00022574"/>
    </source>
</evidence>
<dbReference type="CDD" id="cd00200">
    <property type="entry name" value="WD40"/>
    <property type="match status" value="2"/>
</dbReference>
<reference evidence="5" key="1">
    <citation type="submission" date="2019-08" db="EMBL/GenBank/DDBJ databases">
        <title>Limnoglobus roseus gen. nov., sp. nov., a novel freshwater planctomycete with a giant genome from the family Gemmataceae.</title>
        <authorList>
            <person name="Kulichevskaya I.S."/>
            <person name="Naumoff D.G."/>
            <person name="Miroshnikov K."/>
            <person name="Ivanova A."/>
            <person name="Philippov D.A."/>
            <person name="Hakobyan A."/>
            <person name="Rijpstra I.C."/>
            <person name="Sinninghe Damste J.S."/>
            <person name="Liesack W."/>
            <person name="Dedysh S.N."/>
        </authorList>
    </citation>
    <scope>NUCLEOTIDE SEQUENCE [LARGE SCALE GENOMIC DNA]</scope>
    <source>
        <strain evidence="5">PX52</strain>
    </source>
</reference>
<feature type="repeat" description="WD" evidence="3">
    <location>
        <begin position="198"/>
        <end position="229"/>
    </location>
</feature>
<dbReference type="InterPro" id="IPR015943">
    <property type="entry name" value="WD40/YVTN_repeat-like_dom_sf"/>
</dbReference>
<dbReference type="RefSeq" id="WP_168218728.1">
    <property type="nucleotide sequence ID" value="NZ_CP042425.1"/>
</dbReference>
<dbReference type="KEGG" id="lrs:PX52LOC_00017"/>
<keyword evidence="2" id="KW-0677">Repeat</keyword>
<feature type="repeat" description="WD" evidence="3">
    <location>
        <begin position="499"/>
        <end position="540"/>
    </location>
</feature>
<dbReference type="InterPro" id="IPR011047">
    <property type="entry name" value="Quinoprotein_ADH-like_sf"/>
</dbReference>